<dbReference type="EMBL" id="JANPWB010000010">
    <property type="protein sequence ID" value="KAJ1135400.1"/>
    <property type="molecule type" value="Genomic_DNA"/>
</dbReference>
<evidence type="ECO:0000313" key="2">
    <source>
        <dbReference type="EMBL" id="KAJ1135400.1"/>
    </source>
</evidence>
<organism evidence="2 3">
    <name type="scientific">Pleurodeles waltl</name>
    <name type="common">Iberian ribbed newt</name>
    <dbReference type="NCBI Taxonomy" id="8319"/>
    <lineage>
        <taxon>Eukaryota</taxon>
        <taxon>Metazoa</taxon>
        <taxon>Chordata</taxon>
        <taxon>Craniata</taxon>
        <taxon>Vertebrata</taxon>
        <taxon>Euteleostomi</taxon>
        <taxon>Amphibia</taxon>
        <taxon>Batrachia</taxon>
        <taxon>Caudata</taxon>
        <taxon>Salamandroidea</taxon>
        <taxon>Salamandridae</taxon>
        <taxon>Pleurodelinae</taxon>
        <taxon>Pleurodeles</taxon>
    </lineage>
</organism>
<evidence type="ECO:0000313" key="3">
    <source>
        <dbReference type="Proteomes" id="UP001066276"/>
    </source>
</evidence>
<accession>A0AAV7Q7Z8</accession>
<feature type="transmembrane region" description="Helical" evidence="1">
    <location>
        <begin position="74"/>
        <end position="93"/>
    </location>
</feature>
<keyword evidence="1" id="KW-1133">Transmembrane helix</keyword>
<proteinExistence type="predicted"/>
<evidence type="ECO:0000256" key="1">
    <source>
        <dbReference type="SAM" id="Phobius"/>
    </source>
</evidence>
<keyword evidence="3" id="KW-1185">Reference proteome</keyword>
<name>A0AAV7Q7Z8_PLEWA</name>
<sequence length="185" mass="20263">MSVTARRGEFVPPNVNQTSACCHSGYCSSSSRELPGETTRTIHCSASESGSPASWPVSLCHSSSAPCDFRCSKWSLAWVFSALHTVLVSYYNYRQRSNPPLFGDGTGVLSFIFFNLALGISITSGTGGIRPGSSLLYGHRPVIVFDRRTATYCHNLSSPEEAHLYRAKRVGCFLNLTLLQLLYIN</sequence>
<keyword evidence="1" id="KW-0812">Transmembrane</keyword>
<protein>
    <submittedName>
        <fullName evidence="2">Uncharacterized protein</fullName>
    </submittedName>
</protein>
<reference evidence="2" key="1">
    <citation type="journal article" date="2022" name="bioRxiv">
        <title>Sequencing and chromosome-scale assembly of the giantPleurodeles waltlgenome.</title>
        <authorList>
            <person name="Brown T."/>
            <person name="Elewa A."/>
            <person name="Iarovenko S."/>
            <person name="Subramanian E."/>
            <person name="Araus A.J."/>
            <person name="Petzold A."/>
            <person name="Susuki M."/>
            <person name="Suzuki K.-i.T."/>
            <person name="Hayashi T."/>
            <person name="Toyoda A."/>
            <person name="Oliveira C."/>
            <person name="Osipova E."/>
            <person name="Leigh N.D."/>
            <person name="Simon A."/>
            <person name="Yun M.H."/>
        </authorList>
    </citation>
    <scope>NUCLEOTIDE SEQUENCE</scope>
    <source>
        <strain evidence="2">20211129_DDA</strain>
        <tissue evidence="2">Liver</tissue>
    </source>
</reference>
<gene>
    <name evidence="2" type="ORF">NDU88_001840</name>
</gene>
<dbReference type="AlphaFoldDB" id="A0AAV7Q7Z8"/>
<keyword evidence="1" id="KW-0472">Membrane</keyword>
<feature type="transmembrane region" description="Helical" evidence="1">
    <location>
        <begin position="105"/>
        <end position="123"/>
    </location>
</feature>
<comment type="caution">
    <text evidence="2">The sequence shown here is derived from an EMBL/GenBank/DDBJ whole genome shotgun (WGS) entry which is preliminary data.</text>
</comment>
<dbReference type="Proteomes" id="UP001066276">
    <property type="component" value="Chromosome 6"/>
</dbReference>